<evidence type="ECO:0000313" key="1">
    <source>
        <dbReference type="EMBL" id="THC92061.1"/>
    </source>
</evidence>
<name>A0A4S3JFV9_9EURO</name>
<accession>A0A4S3JFV9</accession>
<keyword evidence="2" id="KW-1185">Reference proteome</keyword>
<evidence type="ECO:0000313" key="2">
    <source>
        <dbReference type="Proteomes" id="UP000308092"/>
    </source>
</evidence>
<protein>
    <submittedName>
        <fullName evidence="1">Uncharacterized protein</fullName>
    </submittedName>
</protein>
<organism evidence="1 2">
    <name type="scientific">Aspergillus tanneri</name>
    <dbReference type="NCBI Taxonomy" id="1220188"/>
    <lineage>
        <taxon>Eukaryota</taxon>
        <taxon>Fungi</taxon>
        <taxon>Dikarya</taxon>
        <taxon>Ascomycota</taxon>
        <taxon>Pezizomycotina</taxon>
        <taxon>Eurotiomycetes</taxon>
        <taxon>Eurotiomycetidae</taxon>
        <taxon>Eurotiales</taxon>
        <taxon>Aspergillaceae</taxon>
        <taxon>Aspergillus</taxon>
        <taxon>Aspergillus subgen. Circumdati</taxon>
    </lineage>
</organism>
<comment type="caution">
    <text evidence="1">The sequence shown here is derived from an EMBL/GenBank/DDBJ whole genome shotgun (WGS) entry which is preliminary data.</text>
</comment>
<reference evidence="1 2" key="1">
    <citation type="submission" date="2019-03" db="EMBL/GenBank/DDBJ databases">
        <title>The genome sequence of a newly discovered highly antifungal drug resistant Aspergillus species, Aspergillus tanneri NIH 1004.</title>
        <authorList>
            <person name="Mounaud S."/>
            <person name="Singh I."/>
            <person name="Joardar V."/>
            <person name="Pakala S."/>
            <person name="Pakala S."/>
            <person name="Venepally P."/>
            <person name="Hoover J."/>
            <person name="Nierman W."/>
            <person name="Chung J."/>
            <person name="Losada L."/>
        </authorList>
    </citation>
    <scope>NUCLEOTIDE SEQUENCE [LARGE SCALE GENOMIC DNA]</scope>
    <source>
        <strain evidence="1 2">NIH1004</strain>
    </source>
</reference>
<dbReference type="Proteomes" id="UP000308092">
    <property type="component" value="Unassembled WGS sequence"/>
</dbReference>
<sequence>MKITLYVANKPENSKLKVGITWRDDGLEMIPQAMKNSVLAVERSLRRGNRAACSDAALKWFKLDEIMDKCVLTDASVDRAREEFRTMIRGWFQPCNPPENGNWDEGEDEDLILAELEFPDECREGNRMLVRCGWVT</sequence>
<dbReference type="AlphaFoldDB" id="A0A4S3JFV9"/>
<proteinExistence type="predicted"/>
<gene>
    <name evidence="1" type="ORF">EYZ11_008469</name>
</gene>
<dbReference type="VEuPathDB" id="FungiDB:EYZ11_008469"/>
<dbReference type="EMBL" id="SOSA01000362">
    <property type="protein sequence ID" value="THC92061.1"/>
    <property type="molecule type" value="Genomic_DNA"/>
</dbReference>